<keyword evidence="2" id="KW-0479">Metal-binding</keyword>
<keyword evidence="7" id="KW-1185">Reference proteome</keyword>
<evidence type="ECO:0000256" key="1">
    <source>
        <dbReference type="ARBA" id="ARBA00008779"/>
    </source>
</evidence>
<dbReference type="SUPFAM" id="SSF53649">
    <property type="entry name" value="Alkaline phosphatase-like"/>
    <property type="match status" value="1"/>
</dbReference>
<dbReference type="RefSeq" id="WP_119987372.1">
    <property type="nucleotide sequence ID" value="NZ_CP032489.1"/>
</dbReference>
<evidence type="ECO:0000259" key="5">
    <source>
        <dbReference type="Pfam" id="PF00884"/>
    </source>
</evidence>
<accession>A0A386HQQ4</accession>
<evidence type="ECO:0000256" key="3">
    <source>
        <dbReference type="ARBA" id="ARBA00022801"/>
    </source>
</evidence>
<keyword evidence="4" id="KW-0106">Calcium</keyword>
<dbReference type="Gene3D" id="3.30.1120.10">
    <property type="match status" value="1"/>
</dbReference>
<dbReference type="InterPro" id="IPR050738">
    <property type="entry name" value="Sulfatase"/>
</dbReference>
<dbReference type="PROSITE" id="PS00149">
    <property type="entry name" value="SULFATASE_2"/>
    <property type="match status" value="1"/>
</dbReference>
<dbReference type="PANTHER" id="PTHR42693:SF53">
    <property type="entry name" value="ENDO-4-O-SULFATASE"/>
    <property type="match status" value="1"/>
</dbReference>
<dbReference type="GO" id="GO:0046872">
    <property type="term" value="F:metal ion binding"/>
    <property type="evidence" value="ECO:0007669"/>
    <property type="project" value="UniProtKB-KW"/>
</dbReference>
<name>A0A386HQQ4_9BACT</name>
<dbReference type="InterPro" id="IPR017850">
    <property type="entry name" value="Alkaline_phosphatase_core_sf"/>
</dbReference>
<evidence type="ECO:0000313" key="6">
    <source>
        <dbReference type="EMBL" id="AYD47771.1"/>
    </source>
</evidence>
<dbReference type="PANTHER" id="PTHR42693">
    <property type="entry name" value="ARYLSULFATASE FAMILY MEMBER"/>
    <property type="match status" value="1"/>
</dbReference>
<dbReference type="FunFam" id="3.40.720.10:FF:000047">
    <property type="entry name" value="Arylsulfatase"/>
    <property type="match status" value="1"/>
</dbReference>
<proteinExistence type="inferred from homology"/>
<dbReference type="Proteomes" id="UP000266118">
    <property type="component" value="Chromosome"/>
</dbReference>
<comment type="similarity">
    <text evidence="1">Belongs to the sulfatase family.</text>
</comment>
<dbReference type="AlphaFoldDB" id="A0A386HQQ4"/>
<evidence type="ECO:0000256" key="4">
    <source>
        <dbReference type="ARBA" id="ARBA00022837"/>
    </source>
</evidence>
<protein>
    <submittedName>
        <fullName evidence="6">Arylsulfatase</fullName>
    </submittedName>
</protein>
<gene>
    <name evidence="6" type="ORF">D6B99_09315</name>
</gene>
<feature type="domain" description="Sulfatase N-terminal" evidence="5">
    <location>
        <begin position="36"/>
        <end position="459"/>
    </location>
</feature>
<sequence>MLKDRKYWILSVLFMLIISLISSYKLPSHKKKDNRPNIIVILADDMGFSDPGCFGGEIHTPNINWLAANGVRFTNFYNTSRCCPTRASLLTGLYNQQAGIGEMTTDQHEPGYRGFLTDNTVTIAEVLKAAGYQTAMSGKWHVSNTVTQPTKKEQLAWLNHQAFHPLFSPLDQYPIKRGFDKFYGTIWGVVDYFDPFSLVHDSTAVKTVPKNYYHTDAINDTAASFIHQMSKKDKPFFMYVAENASHWPLMAKPQDIAKYKNTYKKGWEAIREARYKRMVEMGLIDPKKAPLSPRWKDDLKWKNNPDSIWDAETMSVHAAMIDCLDQGVGRIIKALRETGQLDNTIILFLSDNGASAEIAANYGPGFDRPSETRDGRKIMYDTKKQYTPGVETTYSSIGPRWANVSNTPYEYWKSISYEGGIHTPMIAFWPKGLKLKKGSFDAHLGHVMDFMATFVDLAHAKYPKEFKGHAITPMQGISLAPIFAGKKGAKHEALFNEHFGSGYVRYEGWKLVKRSQDKKWHLFHIDDDETEMNDLAAKYPEKVKDMDRMWQKWAHQVHVFPKP</sequence>
<dbReference type="GO" id="GO:0004065">
    <property type="term" value="F:arylsulfatase activity"/>
    <property type="evidence" value="ECO:0007669"/>
    <property type="project" value="TreeGrafter"/>
</dbReference>
<organism evidence="6 7">
    <name type="scientific">Arachidicoccus soli</name>
    <dbReference type="NCBI Taxonomy" id="2341117"/>
    <lineage>
        <taxon>Bacteria</taxon>
        <taxon>Pseudomonadati</taxon>
        <taxon>Bacteroidota</taxon>
        <taxon>Chitinophagia</taxon>
        <taxon>Chitinophagales</taxon>
        <taxon>Chitinophagaceae</taxon>
        <taxon>Arachidicoccus</taxon>
    </lineage>
</organism>
<dbReference type="Gene3D" id="3.40.720.10">
    <property type="entry name" value="Alkaline Phosphatase, subunit A"/>
    <property type="match status" value="1"/>
</dbReference>
<dbReference type="CDD" id="cd16025">
    <property type="entry name" value="PAS_like"/>
    <property type="match status" value="1"/>
</dbReference>
<dbReference type="OrthoDB" id="9803751at2"/>
<reference evidence="6 7" key="1">
    <citation type="submission" date="2018-09" db="EMBL/GenBank/DDBJ databases">
        <title>Arachidicoccus sp. nov., a bacterium isolated from soil.</title>
        <authorList>
            <person name="Weon H.-Y."/>
            <person name="Kwon S.-W."/>
            <person name="Lee S.A."/>
        </authorList>
    </citation>
    <scope>NUCLEOTIDE SEQUENCE [LARGE SCALE GENOMIC DNA]</scope>
    <source>
        <strain evidence="6 7">KIS59-12</strain>
    </source>
</reference>
<dbReference type="InterPro" id="IPR000917">
    <property type="entry name" value="Sulfatase_N"/>
</dbReference>
<keyword evidence="3" id="KW-0378">Hydrolase</keyword>
<dbReference type="EMBL" id="CP032489">
    <property type="protein sequence ID" value="AYD47771.1"/>
    <property type="molecule type" value="Genomic_DNA"/>
</dbReference>
<dbReference type="InterPro" id="IPR024607">
    <property type="entry name" value="Sulfatase_CS"/>
</dbReference>
<evidence type="ECO:0000313" key="7">
    <source>
        <dbReference type="Proteomes" id="UP000266118"/>
    </source>
</evidence>
<dbReference type="Pfam" id="PF00884">
    <property type="entry name" value="Sulfatase"/>
    <property type="match status" value="1"/>
</dbReference>
<dbReference type="KEGG" id="ark:D6B99_09315"/>
<evidence type="ECO:0000256" key="2">
    <source>
        <dbReference type="ARBA" id="ARBA00022723"/>
    </source>
</evidence>